<proteinExistence type="predicted"/>
<gene>
    <name evidence="1" type="ORF">METZ01_LOCUS244193</name>
</gene>
<protein>
    <submittedName>
        <fullName evidence="1">Uncharacterized protein</fullName>
    </submittedName>
</protein>
<dbReference type="AlphaFoldDB" id="A0A382HVX9"/>
<name>A0A382HVX9_9ZZZZ</name>
<evidence type="ECO:0000313" key="1">
    <source>
        <dbReference type="EMBL" id="SVB91339.1"/>
    </source>
</evidence>
<organism evidence="1">
    <name type="scientific">marine metagenome</name>
    <dbReference type="NCBI Taxonomy" id="408172"/>
    <lineage>
        <taxon>unclassified sequences</taxon>
        <taxon>metagenomes</taxon>
        <taxon>ecological metagenomes</taxon>
    </lineage>
</organism>
<dbReference type="EMBL" id="UINC01063574">
    <property type="protein sequence ID" value="SVB91339.1"/>
    <property type="molecule type" value="Genomic_DNA"/>
</dbReference>
<sequence>MRKLSYIFGRIVLQAELLDRTSEFG</sequence>
<reference evidence="1" key="1">
    <citation type="submission" date="2018-05" db="EMBL/GenBank/DDBJ databases">
        <authorList>
            <person name="Lanie J.A."/>
            <person name="Ng W.-L."/>
            <person name="Kazmierczak K.M."/>
            <person name="Andrzejewski T.M."/>
            <person name="Davidsen T.M."/>
            <person name="Wayne K.J."/>
            <person name="Tettelin H."/>
            <person name="Glass J.I."/>
            <person name="Rusch D."/>
            <person name="Podicherti R."/>
            <person name="Tsui H.-C.T."/>
            <person name="Winkler M.E."/>
        </authorList>
    </citation>
    <scope>NUCLEOTIDE SEQUENCE</scope>
</reference>
<accession>A0A382HVX9</accession>